<dbReference type="Pfam" id="PF01614">
    <property type="entry name" value="IclR_C"/>
    <property type="match status" value="1"/>
</dbReference>
<evidence type="ECO:0000256" key="3">
    <source>
        <dbReference type="ARBA" id="ARBA00023163"/>
    </source>
</evidence>
<proteinExistence type="predicted"/>
<protein>
    <submittedName>
        <fullName evidence="6">IclR family transcriptional regulator</fullName>
    </submittedName>
</protein>
<reference evidence="7" key="1">
    <citation type="journal article" date="2019" name="Int. J. Syst. Evol. Microbiol.">
        <title>The Global Catalogue of Microorganisms (GCM) 10K type strain sequencing project: providing services to taxonomists for standard genome sequencing and annotation.</title>
        <authorList>
            <consortium name="The Broad Institute Genomics Platform"/>
            <consortium name="The Broad Institute Genome Sequencing Center for Infectious Disease"/>
            <person name="Wu L."/>
            <person name="Ma J."/>
        </authorList>
    </citation>
    <scope>NUCLEOTIDE SEQUENCE [LARGE SCALE GENOMIC DNA]</scope>
    <source>
        <strain evidence="7">ICMP 19515</strain>
    </source>
</reference>
<organism evidence="6 7">
    <name type="scientific">Mesorhizobium cantuariense</name>
    <dbReference type="NCBI Taxonomy" id="1300275"/>
    <lineage>
        <taxon>Bacteria</taxon>
        <taxon>Pseudomonadati</taxon>
        <taxon>Pseudomonadota</taxon>
        <taxon>Alphaproteobacteria</taxon>
        <taxon>Hyphomicrobiales</taxon>
        <taxon>Phyllobacteriaceae</taxon>
        <taxon>Mesorhizobium</taxon>
    </lineage>
</organism>
<dbReference type="SUPFAM" id="SSF55781">
    <property type="entry name" value="GAF domain-like"/>
    <property type="match status" value="1"/>
</dbReference>
<accession>A0ABV7MJI3</accession>
<gene>
    <name evidence="6" type="ORF">ACFOJ9_06005</name>
</gene>
<dbReference type="SMART" id="SM00346">
    <property type="entry name" value="HTH_ICLR"/>
    <property type="match status" value="1"/>
</dbReference>
<dbReference type="PANTHER" id="PTHR30136">
    <property type="entry name" value="HELIX-TURN-HELIX TRANSCRIPTIONAL REGULATOR, ICLR FAMILY"/>
    <property type="match status" value="1"/>
</dbReference>
<evidence type="ECO:0000259" key="5">
    <source>
        <dbReference type="PROSITE" id="PS51078"/>
    </source>
</evidence>
<evidence type="ECO:0000256" key="1">
    <source>
        <dbReference type="ARBA" id="ARBA00023015"/>
    </source>
</evidence>
<sequence>MAQNLIDRTLQTLSLMATEVDGISVTELSERIGLPKGGAHRLLNELVRLDYVRQDPVSERYILTTRLISIGLAFLSASGITDVMQPILDRLAEESGELVRLTVVDGDRLTWVAKAQGARSGLRYDPEMGGHPKLHCTATGQSWLASMSNEEALMLTAKEGFGKLSEHGPNAPRTVTALLEALELARANGYAHVDQAAEAGTAALAAVIRHPRSGAVIGTVSIAGPSSRLTGTRAHDLAPRLVSSARELEFASVSAPALLQPRRLQANN</sequence>
<dbReference type="PROSITE" id="PS51077">
    <property type="entry name" value="HTH_ICLR"/>
    <property type="match status" value="1"/>
</dbReference>
<dbReference type="SUPFAM" id="SSF46785">
    <property type="entry name" value="Winged helix' DNA-binding domain"/>
    <property type="match status" value="1"/>
</dbReference>
<dbReference type="PROSITE" id="PS51078">
    <property type="entry name" value="ICLR_ED"/>
    <property type="match status" value="1"/>
</dbReference>
<dbReference type="InterPro" id="IPR050707">
    <property type="entry name" value="HTH_MetabolicPath_Reg"/>
</dbReference>
<dbReference type="InterPro" id="IPR014757">
    <property type="entry name" value="Tscrpt_reg_IclR_C"/>
</dbReference>
<keyword evidence="3" id="KW-0804">Transcription</keyword>
<evidence type="ECO:0000313" key="6">
    <source>
        <dbReference type="EMBL" id="MFC3321334.1"/>
    </source>
</evidence>
<dbReference type="InterPro" id="IPR036390">
    <property type="entry name" value="WH_DNA-bd_sf"/>
</dbReference>
<keyword evidence="2" id="KW-0238">DNA-binding</keyword>
<dbReference type="InterPro" id="IPR029016">
    <property type="entry name" value="GAF-like_dom_sf"/>
</dbReference>
<keyword evidence="1" id="KW-0805">Transcription regulation</keyword>
<feature type="domain" description="IclR-ED" evidence="5">
    <location>
        <begin position="66"/>
        <end position="254"/>
    </location>
</feature>
<name>A0ABV7MJI3_9HYPH</name>
<dbReference type="EMBL" id="JBHRVD010000001">
    <property type="protein sequence ID" value="MFC3321334.1"/>
    <property type="molecule type" value="Genomic_DNA"/>
</dbReference>
<dbReference type="Proteomes" id="UP001595648">
    <property type="component" value="Unassembled WGS sequence"/>
</dbReference>
<keyword evidence="7" id="KW-1185">Reference proteome</keyword>
<dbReference type="Gene3D" id="1.10.10.10">
    <property type="entry name" value="Winged helix-like DNA-binding domain superfamily/Winged helix DNA-binding domain"/>
    <property type="match status" value="1"/>
</dbReference>
<dbReference type="Gene3D" id="3.30.450.40">
    <property type="match status" value="1"/>
</dbReference>
<dbReference type="RefSeq" id="WP_378977616.1">
    <property type="nucleotide sequence ID" value="NZ_JBHRVD010000001.1"/>
</dbReference>
<dbReference type="PANTHER" id="PTHR30136:SF35">
    <property type="entry name" value="HTH-TYPE TRANSCRIPTIONAL REGULATOR RV1719"/>
    <property type="match status" value="1"/>
</dbReference>
<dbReference type="Pfam" id="PF09339">
    <property type="entry name" value="HTH_IclR"/>
    <property type="match status" value="1"/>
</dbReference>
<evidence type="ECO:0000313" key="7">
    <source>
        <dbReference type="Proteomes" id="UP001595648"/>
    </source>
</evidence>
<dbReference type="InterPro" id="IPR005471">
    <property type="entry name" value="Tscrpt_reg_IclR_N"/>
</dbReference>
<dbReference type="InterPro" id="IPR036388">
    <property type="entry name" value="WH-like_DNA-bd_sf"/>
</dbReference>
<evidence type="ECO:0000259" key="4">
    <source>
        <dbReference type="PROSITE" id="PS51077"/>
    </source>
</evidence>
<evidence type="ECO:0000256" key="2">
    <source>
        <dbReference type="ARBA" id="ARBA00023125"/>
    </source>
</evidence>
<comment type="caution">
    <text evidence="6">The sequence shown here is derived from an EMBL/GenBank/DDBJ whole genome shotgun (WGS) entry which is preliminary data.</text>
</comment>
<feature type="domain" description="HTH iclR-type" evidence="4">
    <location>
        <begin position="3"/>
        <end position="65"/>
    </location>
</feature>